<evidence type="ECO:0000259" key="1">
    <source>
        <dbReference type="Pfam" id="PF23704"/>
    </source>
</evidence>
<feature type="domain" description="General transcription factor 3C polypeptide 1 winged-helix" evidence="1">
    <location>
        <begin position="2"/>
        <end position="101"/>
    </location>
</feature>
<dbReference type="Pfam" id="PF23704">
    <property type="entry name" value="WHD_GTF3C1_N"/>
    <property type="match status" value="1"/>
</dbReference>
<dbReference type="Proteomes" id="UP000583929">
    <property type="component" value="Unassembled WGS sequence"/>
</dbReference>
<dbReference type="GO" id="GO:0000127">
    <property type="term" value="C:transcription factor TFIIIC complex"/>
    <property type="evidence" value="ECO:0007669"/>
    <property type="project" value="InterPro"/>
</dbReference>
<dbReference type="PANTHER" id="PTHR15180:SF1">
    <property type="entry name" value="GENERAL TRANSCRIPTION FACTOR 3C POLYPEPTIDE 1"/>
    <property type="match status" value="1"/>
</dbReference>
<proteinExistence type="predicted"/>
<gene>
    <name evidence="2" type="ORF">G4B88_021763</name>
</gene>
<evidence type="ECO:0000313" key="2">
    <source>
        <dbReference type="EMBL" id="KAF4363646.1"/>
    </source>
</evidence>
<name>A0A7J6EZ76_CANSA</name>
<accession>A0A7J6EZ76</accession>
<comment type="caution">
    <text evidence="2">The sequence shown here is derived from an EMBL/GenBank/DDBJ whole genome shotgun (WGS) entry which is preliminary data.</text>
</comment>
<dbReference type="InterPro" id="IPR056428">
    <property type="entry name" value="WH_GTF3C1"/>
</dbReference>
<dbReference type="PANTHER" id="PTHR15180">
    <property type="entry name" value="GENERAL TRANSCRIPTION FACTOR 3C POLYPEPTIDE 1"/>
    <property type="match status" value="1"/>
</dbReference>
<keyword evidence="3" id="KW-1185">Reference proteome</keyword>
<organism evidence="2 3">
    <name type="scientific">Cannabis sativa</name>
    <name type="common">Hemp</name>
    <name type="synonym">Marijuana</name>
    <dbReference type="NCBI Taxonomy" id="3483"/>
    <lineage>
        <taxon>Eukaryota</taxon>
        <taxon>Viridiplantae</taxon>
        <taxon>Streptophyta</taxon>
        <taxon>Embryophyta</taxon>
        <taxon>Tracheophyta</taxon>
        <taxon>Spermatophyta</taxon>
        <taxon>Magnoliopsida</taxon>
        <taxon>eudicotyledons</taxon>
        <taxon>Gunneridae</taxon>
        <taxon>Pentapetalae</taxon>
        <taxon>rosids</taxon>
        <taxon>fabids</taxon>
        <taxon>Rosales</taxon>
        <taxon>Cannabaceae</taxon>
        <taxon>Cannabis</taxon>
    </lineage>
</organism>
<sequence>MMISIALEEICSHGEDRVTLPTLFSILTSPHSSASSDLINIKQALCTTLLTIPTLQFHAAHHIQSVFTSSDPSIQSFEAAEAMNLKIVAKQHLRDNFLGLYNVQSFNASISHHQRRTLHLLALTSKCLSGELSDAKYTEEEIDEVKEHWASEMLSVIQTYRR</sequence>
<dbReference type="EMBL" id="JAATIQ010000294">
    <property type="protein sequence ID" value="KAF4363646.1"/>
    <property type="molecule type" value="Genomic_DNA"/>
</dbReference>
<dbReference type="GO" id="GO:0003677">
    <property type="term" value="F:DNA binding"/>
    <property type="evidence" value="ECO:0007669"/>
    <property type="project" value="InterPro"/>
</dbReference>
<evidence type="ECO:0000313" key="3">
    <source>
        <dbReference type="Proteomes" id="UP000583929"/>
    </source>
</evidence>
<dbReference type="GO" id="GO:0042791">
    <property type="term" value="P:5S class rRNA transcription by RNA polymerase III"/>
    <property type="evidence" value="ECO:0007669"/>
    <property type="project" value="TreeGrafter"/>
</dbReference>
<dbReference type="AlphaFoldDB" id="A0A7J6EZ76"/>
<reference evidence="2 3" key="1">
    <citation type="journal article" date="2020" name="bioRxiv">
        <title>Sequence and annotation of 42 cannabis genomes reveals extensive copy number variation in cannabinoid synthesis and pathogen resistance genes.</title>
        <authorList>
            <person name="Mckernan K.J."/>
            <person name="Helbert Y."/>
            <person name="Kane L.T."/>
            <person name="Ebling H."/>
            <person name="Zhang L."/>
            <person name="Liu B."/>
            <person name="Eaton Z."/>
            <person name="Mclaughlin S."/>
            <person name="Kingan S."/>
            <person name="Baybayan P."/>
            <person name="Concepcion G."/>
            <person name="Jordan M."/>
            <person name="Riva A."/>
            <person name="Barbazuk W."/>
            <person name="Harkins T."/>
        </authorList>
    </citation>
    <scope>NUCLEOTIDE SEQUENCE [LARGE SCALE GENOMIC DNA]</scope>
    <source>
        <strain evidence="3">cv. Jamaican Lion 4</strain>
        <tissue evidence="2">Leaf</tissue>
    </source>
</reference>
<dbReference type="InterPro" id="IPR044210">
    <property type="entry name" value="Tfc3-like"/>
</dbReference>
<protein>
    <recommendedName>
        <fullName evidence="1">General transcription factor 3C polypeptide 1 winged-helix domain-containing protein</fullName>
    </recommendedName>
</protein>
<dbReference type="GO" id="GO:0006384">
    <property type="term" value="P:transcription initiation at RNA polymerase III promoter"/>
    <property type="evidence" value="ECO:0007669"/>
    <property type="project" value="InterPro"/>
</dbReference>